<dbReference type="PROSITE" id="PS51257">
    <property type="entry name" value="PROKAR_LIPOPROTEIN"/>
    <property type="match status" value="1"/>
</dbReference>
<dbReference type="AlphaFoldDB" id="A0A7I7UDW6"/>
<dbReference type="Proteomes" id="UP000467252">
    <property type="component" value="Chromosome"/>
</dbReference>
<reference evidence="3 4" key="1">
    <citation type="journal article" date="2019" name="Emerg. Microbes Infect.">
        <title>Comprehensive subspecies identification of 175 nontuberculous mycobacteria species based on 7547 genomic profiles.</title>
        <authorList>
            <person name="Matsumoto Y."/>
            <person name="Kinjo T."/>
            <person name="Motooka D."/>
            <person name="Nabeya D."/>
            <person name="Jung N."/>
            <person name="Uechi K."/>
            <person name="Horii T."/>
            <person name="Iida T."/>
            <person name="Fujita J."/>
            <person name="Nakamura S."/>
        </authorList>
    </citation>
    <scope>NUCLEOTIDE SEQUENCE [LARGE SCALE GENOMIC DNA]</scope>
    <source>
        <strain evidence="3 4">JCM 6370</strain>
    </source>
</reference>
<organism evidence="3 4">
    <name type="scientific">Mycolicibacterium pulveris</name>
    <name type="common">Mycobacterium pulveris</name>
    <dbReference type="NCBI Taxonomy" id="36813"/>
    <lineage>
        <taxon>Bacteria</taxon>
        <taxon>Bacillati</taxon>
        <taxon>Actinomycetota</taxon>
        <taxon>Actinomycetes</taxon>
        <taxon>Mycobacteriales</taxon>
        <taxon>Mycobacteriaceae</taxon>
        <taxon>Mycolicibacterium</taxon>
    </lineage>
</organism>
<evidence type="ECO:0000256" key="1">
    <source>
        <dbReference type="SAM" id="MobiDB-lite"/>
    </source>
</evidence>
<feature type="chain" id="PRO_5038469724" description="Lipoprotein" evidence="2">
    <location>
        <begin position="18"/>
        <end position="71"/>
    </location>
</feature>
<keyword evidence="2" id="KW-0732">Signal</keyword>
<sequence length="71" mass="7164">MHAGIARPALAAVGALAAGWLLVACGGTETTDTETTTTTTTQAPETTEGDNTIEIPTPNIDVPEVTMTPAP</sequence>
<evidence type="ECO:0000313" key="4">
    <source>
        <dbReference type="Proteomes" id="UP000467252"/>
    </source>
</evidence>
<feature type="signal peptide" evidence="2">
    <location>
        <begin position="1"/>
        <end position="17"/>
    </location>
</feature>
<protein>
    <recommendedName>
        <fullName evidence="5">Lipoprotein</fullName>
    </recommendedName>
</protein>
<evidence type="ECO:0008006" key="5">
    <source>
        <dbReference type="Google" id="ProtNLM"/>
    </source>
</evidence>
<keyword evidence="4" id="KW-1185">Reference proteome</keyword>
<gene>
    <name evidence="3" type="ORF">MPUL_04180</name>
</gene>
<dbReference type="EMBL" id="AP022599">
    <property type="protein sequence ID" value="BBY79260.1"/>
    <property type="molecule type" value="Genomic_DNA"/>
</dbReference>
<name>A0A7I7UDW6_MYCPV</name>
<evidence type="ECO:0000313" key="3">
    <source>
        <dbReference type="EMBL" id="BBY79260.1"/>
    </source>
</evidence>
<dbReference type="RefSeq" id="WP_163896813.1">
    <property type="nucleotide sequence ID" value="NZ_AP022599.1"/>
</dbReference>
<feature type="compositionally biased region" description="Low complexity" evidence="1">
    <location>
        <begin position="28"/>
        <end position="46"/>
    </location>
</feature>
<proteinExistence type="predicted"/>
<evidence type="ECO:0000256" key="2">
    <source>
        <dbReference type="SAM" id="SignalP"/>
    </source>
</evidence>
<accession>A0A7I7UDW6</accession>
<feature type="region of interest" description="Disordered" evidence="1">
    <location>
        <begin position="28"/>
        <end position="71"/>
    </location>
</feature>